<feature type="transmembrane region" description="Helical" evidence="1">
    <location>
        <begin position="304"/>
        <end position="328"/>
    </location>
</feature>
<feature type="transmembrane region" description="Helical" evidence="1">
    <location>
        <begin position="95"/>
        <end position="122"/>
    </location>
</feature>
<feature type="transmembrane region" description="Helical" evidence="1">
    <location>
        <begin position="375"/>
        <end position="394"/>
    </location>
</feature>
<keyword evidence="3" id="KW-1185">Reference proteome</keyword>
<keyword evidence="1" id="KW-1133">Transmembrane helix</keyword>
<dbReference type="AlphaFoldDB" id="A0AA39FNX1"/>
<name>A0AA39FNX1_9HYME</name>
<feature type="transmembrane region" description="Helical" evidence="1">
    <location>
        <begin position="196"/>
        <end position="219"/>
    </location>
</feature>
<evidence type="ECO:0000313" key="2">
    <source>
        <dbReference type="EMBL" id="KAK0172983.1"/>
    </source>
</evidence>
<dbReference type="PANTHER" id="PTHR36694:SF11">
    <property type="entry name" value="LP21121P-RELATED"/>
    <property type="match status" value="1"/>
</dbReference>
<feature type="transmembrane region" description="Helical" evidence="1">
    <location>
        <begin position="274"/>
        <end position="298"/>
    </location>
</feature>
<feature type="transmembrane region" description="Helical" evidence="1">
    <location>
        <begin position="400"/>
        <end position="421"/>
    </location>
</feature>
<gene>
    <name evidence="2" type="ORF">PV328_006240</name>
</gene>
<protein>
    <submittedName>
        <fullName evidence="2">Uncharacterized protein</fullName>
    </submittedName>
</protein>
<keyword evidence="1" id="KW-0812">Transmembrane</keyword>
<feature type="transmembrane region" description="Helical" evidence="1">
    <location>
        <begin position="462"/>
        <end position="484"/>
    </location>
</feature>
<dbReference type="Pfam" id="PF15860">
    <property type="entry name" value="DUF4728"/>
    <property type="match status" value="1"/>
</dbReference>
<feature type="transmembrane region" description="Helical" evidence="1">
    <location>
        <begin position="21"/>
        <end position="41"/>
    </location>
</feature>
<dbReference type="EMBL" id="JAQQBS010000002">
    <property type="protein sequence ID" value="KAK0172983.1"/>
    <property type="molecule type" value="Genomic_DNA"/>
</dbReference>
<feature type="transmembrane region" description="Helical" evidence="1">
    <location>
        <begin position="128"/>
        <end position="153"/>
    </location>
</feature>
<accession>A0AA39FNX1</accession>
<evidence type="ECO:0000256" key="1">
    <source>
        <dbReference type="SAM" id="Phobius"/>
    </source>
</evidence>
<keyword evidence="1" id="KW-0472">Membrane</keyword>
<proteinExistence type="predicted"/>
<dbReference type="InterPro" id="IPR031720">
    <property type="entry name" value="DUF4728"/>
</dbReference>
<dbReference type="PANTHER" id="PTHR36694">
    <property type="entry name" value="PASIFLORA 1, ISOFORM A-RELATED"/>
    <property type="match status" value="1"/>
</dbReference>
<feature type="transmembrane region" description="Helical" evidence="1">
    <location>
        <begin position="428"/>
        <end position="450"/>
    </location>
</feature>
<organism evidence="2 3">
    <name type="scientific">Microctonus aethiopoides</name>
    <dbReference type="NCBI Taxonomy" id="144406"/>
    <lineage>
        <taxon>Eukaryota</taxon>
        <taxon>Metazoa</taxon>
        <taxon>Ecdysozoa</taxon>
        <taxon>Arthropoda</taxon>
        <taxon>Hexapoda</taxon>
        <taxon>Insecta</taxon>
        <taxon>Pterygota</taxon>
        <taxon>Neoptera</taxon>
        <taxon>Endopterygota</taxon>
        <taxon>Hymenoptera</taxon>
        <taxon>Apocrita</taxon>
        <taxon>Ichneumonoidea</taxon>
        <taxon>Braconidae</taxon>
        <taxon>Euphorinae</taxon>
        <taxon>Microctonus</taxon>
    </lineage>
</organism>
<dbReference type="Proteomes" id="UP001168990">
    <property type="component" value="Unassembled WGS sequence"/>
</dbReference>
<feature type="transmembrane region" description="Helical" evidence="1">
    <location>
        <begin position="61"/>
        <end position="83"/>
    </location>
</feature>
<evidence type="ECO:0000313" key="3">
    <source>
        <dbReference type="Proteomes" id="UP001168990"/>
    </source>
</evidence>
<sequence length="496" mass="55040">MGLTSCCGCFSLKTGTRIIGSLNIISSILWFTSICIVIATFDTELLKAPNSTFDEVKIPLIRGVFAGTLTFSIIVFMLSAMLIIGTNNRNEAFIFPYLCCNVAGIVFSIPIFAALICFVSLAVPIGMGTYFCLVFASSLAINIYLCMVVYHFYQELLCEKFGRKINPSTGKIFKEPFENELKLTTFCGFYPLRSGVIFIGTLHLIGSILSLIALIIVGCEIEESKDPVFRVGLYYITKAILVGVMTYLIILVISIALLVLGVKERNVNYVFQYVCMNFMIVISSIVYGIGHLALALIVPEFTPLWITYIILFNGLILGLEIYAYLVIYSFYQELIQEKCAIGLSNTEVKSEIYREQLGYHMTVSSCCGCCSVRTGVLIIGTLHMISAGILLIIVCTKSSGYSYIIPLVLQFALAILLLVGVNQRNEGYVFPILCVYFTNIIGIIPISFTAHIQLGIWMTAPVWFYLVVILVTIIVLGNNSYLITIQKFISLGFKLE</sequence>
<feature type="transmembrane region" description="Helical" evidence="1">
    <location>
        <begin position="239"/>
        <end position="262"/>
    </location>
</feature>
<comment type="caution">
    <text evidence="2">The sequence shown here is derived from an EMBL/GenBank/DDBJ whole genome shotgun (WGS) entry which is preliminary data.</text>
</comment>
<reference evidence="2" key="2">
    <citation type="submission" date="2023-03" db="EMBL/GenBank/DDBJ databases">
        <authorList>
            <person name="Inwood S.N."/>
            <person name="Skelly J.G."/>
            <person name="Guhlin J."/>
            <person name="Harrop T.W.R."/>
            <person name="Goldson S.G."/>
            <person name="Dearden P.K."/>
        </authorList>
    </citation>
    <scope>NUCLEOTIDE SEQUENCE</scope>
    <source>
        <strain evidence="2">Irish</strain>
        <tissue evidence="2">Whole body</tissue>
    </source>
</reference>
<reference evidence="2" key="1">
    <citation type="journal article" date="2023" name="bioRxiv">
        <title>Scaffold-level genome assemblies of two parasitoid biocontrol wasps reveal the parthenogenesis mechanism and an associated novel virus.</title>
        <authorList>
            <person name="Inwood S."/>
            <person name="Skelly J."/>
            <person name="Guhlin J."/>
            <person name="Harrop T."/>
            <person name="Goldson S."/>
            <person name="Dearden P."/>
        </authorList>
    </citation>
    <scope>NUCLEOTIDE SEQUENCE</scope>
    <source>
        <strain evidence="2">Irish</strain>
        <tissue evidence="2">Whole body</tissue>
    </source>
</reference>